<accession>A0ACB7SXL3</accession>
<evidence type="ECO:0000313" key="2">
    <source>
        <dbReference type="Proteomes" id="UP000821845"/>
    </source>
</evidence>
<evidence type="ECO:0000313" key="1">
    <source>
        <dbReference type="EMBL" id="KAH6939977.1"/>
    </source>
</evidence>
<proteinExistence type="predicted"/>
<comment type="caution">
    <text evidence="1">The sequence shown here is derived from an EMBL/GenBank/DDBJ whole genome shotgun (WGS) entry which is preliminary data.</text>
</comment>
<protein>
    <submittedName>
        <fullName evidence="1">Uncharacterized protein</fullName>
    </submittedName>
</protein>
<name>A0ACB7SXL3_HYAAI</name>
<dbReference type="EMBL" id="CM023482">
    <property type="protein sequence ID" value="KAH6939977.1"/>
    <property type="molecule type" value="Genomic_DNA"/>
</dbReference>
<organism evidence="1 2">
    <name type="scientific">Hyalomma asiaticum</name>
    <name type="common">Tick</name>
    <dbReference type="NCBI Taxonomy" id="266040"/>
    <lineage>
        <taxon>Eukaryota</taxon>
        <taxon>Metazoa</taxon>
        <taxon>Ecdysozoa</taxon>
        <taxon>Arthropoda</taxon>
        <taxon>Chelicerata</taxon>
        <taxon>Arachnida</taxon>
        <taxon>Acari</taxon>
        <taxon>Parasitiformes</taxon>
        <taxon>Ixodida</taxon>
        <taxon>Ixodoidea</taxon>
        <taxon>Ixodidae</taxon>
        <taxon>Hyalomminae</taxon>
        <taxon>Hyalomma</taxon>
    </lineage>
</organism>
<sequence length="99" mass="11324">MSSFDDYVDVDNSAVVCGTITNDDIIAQVTGGEGPQSERGPVVEADRTTNRKRRRRGPQLHNYWRQWVSRASFLASRRAKRMLSDTCTLWRTKPWPLAI</sequence>
<keyword evidence="2" id="KW-1185">Reference proteome</keyword>
<dbReference type="Proteomes" id="UP000821845">
    <property type="component" value="Chromosome 2"/>
</dbReference>
<gene>
    <name evidence="1" type="ORF">HPB50_023007</name>
</gene>
<reference evidence="1" key="1">
    <citation type="submission" date="2020-05" db="EMBL/GenBank/DDBJ databases">
        <title>Large-scale comparative analyses of tick genomes elucidate their genetic diversity and vector capacities.</title>
        <authorList>
            <person name="Jia N."/>
            <person name="Wang J."/>
            <person name="Shi W."/>
            <person name="Du L."/>
            <person name="Sun Y."/>
            <person name="Zhan W."/>
            <person name="Jiang J."/>
            <person name="Wang Q."/>
            <person name="Zhang B."/>
            <person name="Ji P."/>
            <person name="Sakyi L.B."/>
            <person name="Cui X."/>
            <person name="Yuan T."/>
            <person name="Jiang B."/>
            <person name="Yang W."/>
            <person name="Lam T.T.-Y."/>
            <person name="Chang Q."/>
            <person name="Ding S."/>
            <person name="Wang X."/>
            <person name="Zhu J."/>
            <person name="Ruan X."/>
            <person name="Zhao L."/>
            <person name="Wei J."/>
            <person name="Que T."/>
            <person name="Du C."/>
            <person name="Cheng J."/>
            <person name="Dai P."/>
            <person name="Han X."/>
            <person name="Huang E."/>
            <person name="Gao Y."/>
            <person name="Liu J."/>
            <person name="Shao H."/>
            <person name="Ye R."/>
            <person name="Li L."/>
            <person name="Wei W."/>
            <person name="Wang X."/>
            <person name="Wang C."/>
            <person name="Yang T."/>
            <person name="Huo Q."/>
            <person name="Li W."/>
            <person name="Guo W."/>
            <person name="Chen H."/>
            <person name="Zhou L."/>
            <person name="Ni X."/>
            <person name="Tian J."/>
            <person name="Zhou Y."/>
            <person name="Sheng Y."/>
            <person name="Liu T."/>
            <person name="Pan Y."/>
            <person name="Xia L."/>
            <person name="Li J."/>
            <person name="Zhao F."/>
            <person name="Cao W."/>
        </authorList>
    </citation>
    <scope>NUCLEOTIDE SEQUENCE</scope>
    <source>
        <strain evidence="1">Hyas-2018</strain>
    </source>
</reference>